<dbReference type="Proteomes" id="UP001208186">
    <property type="component" value="Unassembled WGS sequence"/>
</dbReference>
<evidence type="ECO:0000313" key="2">
    <source>
        <dbReference type="EMBL" id="MCU4716885.1"/>
    </source>
</evidence>
<protein>
    <submittedName>
        <fullName evidence="3">Uncharacterized protein</fullName>
    </submittedName>
</protein>
<dbReference type="Proteomes" id="UP001209746">
    <property type="component" value="Unassembled WGS sequence"/>
</dbReference>
<organism evidence="3 5">
    <name type="scientific">Halapricum hydrolyticum</name>
    <dbReference type="NCBI Taxonomy" id="2979991"/>
    <lineage>
        <taxon>Archaea</taxon>
        <taxon>Methanobacteriati</taxon>
        <taxon>Methanobacteriota</taxon>
        <taxon>Stenosarchaea group</taxon>
        <taxon>Halobacteria</taxon>
        <taxon>Halobacteriales</taxon>
        <taxon>Haloarculaceae</taxon>
        <taxon>Halapricum</taxon>
    </lineage>
</organism>
<proteinExistence type="predicted"/>
<comment type="caution">
    <text evidence="3">The sequence shown here is derived from an EMBL/GenBank/DDBJ whole genome shotgun (WGS) entry which is preliminary data.</text>
</comment>
<sequence>MTDVDDMTLDEIEARLDELREEKAEARELRERIGDAHSELREIRQHRFVDDDLAVKLGFIDQMLGMATHEDLHAEVRIHHERERLRRRKIELERQEAIADD</sequence>
<gene>
    <name evidence="3" type="ORF">OB914_00775</name>
    <name evidence="2" type="ORF">OB916_02245</name>
</gene>
<dbReference type="RefSeq" id="WP_315907645.1">
    <property type="nucleotide sequence ID" value="NZ_JAOPKC010000001.1"/>
</dbReference>
<evidence type="ECO:0000313" key="4">
    <source>
        <dbReference type="Proteomes" id="UP001208186"/>
    </source>
</evidence>
<evidence type="ECO:0000313" key="3">
    <source>
        <dbReference type="EMBL" id="MCU4725510.1"/>
    </source>
</evidence>
<accession>A0AAE3IBN5</accession>
<evidence type="ECO:0000313" key="5">
    <source>
        <dbReference type="Proteomes" id="UP001209746"/>
    </source>
</evidence>
<name>A0AAE3IBN5_9EURY</name>
<feature type="coiled-coil region" evidence="1">
    <location>
        <begin position="9"/>
        <end position="46"/>
    </location>
</feature>
<dbReference type="EMBL" id="JAOPKC010000001">
    <property type="protein sequence ID" value="MCU4716885.1"/>
    <property type="molecule type" value="Genomic_DNA"/>
</dbReference>
<dbReference type="EMBL" id="JAOPKD010000001">
    <property type="protein sequence ID" value="MCU4725510.1"/>
    <property type="molecule type" value="Genomic_DNA"/>
</dbReference>
<keyword evidence="4" id="KW-1185">Reference proteome</keyword>
<keyword evidence="1" id="KW-0175">Coiled coil</keyword>
<evidence type="ECO:0000256" key="1">
    <source>
        <dbReference type="SAM" id="Coils"/>
    </source>
</evidence>
<reference evidence="3" key="1">
    <citation type="submission" date="2023-02" db="EMBL/GenBank/DDBJ databases">
        <title>Enrichment on poylsaccharides allowed isolation of novel metabolic and taxonomic groups of Haloarchaea.</title>
        <authorList>
            <person name="Sorokin D.Y."/>
            <person name="Elcheninov A.G."/>
            <person name="Khizhniak T.V."/>
            <person name="Kolganova T.V."/>
            <person name="Kublanov I.V."/>
        </authorList>
    </citation>
    <scope>NUCLEOTIDE SEQUENCE</scope>
    <source>
        <strain evidence="2 4">HArc-curdl5-1</strain>
        <strain evidence="3">HArc-curdl7</strain>
    </source>
</reference>
<dbReference type="AlphaFoldDB" id="A0AAE3IBN5"/>